<proteinExistence type="predicted"/>
<evidence type="ECO:0000313" key="1">
    <source>
        <dbReference type="EMBL" id="KAG7517847.1"/>
    </source>
</evidence>
<dbReference type="AlphaFoldDB" id="A0AAV6SLY4"/>
<reference evidence="1 2" key="1">
    <citation type="journal article" date="2021" name="Sci. Rep.">
        <title>Chromosome anchoring in Senegalese sole (Solea senegalensis) reveals sex-associated markers and genome rearrangements in flatfish.</title>
        <authorList>
            <person name="Guerrero-Cozar I."/>
            <person name="Gomez-Garrido J."/>
            <person name="Berbel C."/>
            <person name="Martinez-Blanch J.F."/>
            <person name="Alioto T."/>
            <person name="Claros M.G."/>
            <person name="Gagnaire P.A."/>
            <person name="Manchado M."/>
        </authorList>
    </citation>
    <scope>NUCLEOTIDE SEQUENCE [LARGE SCALE GENOMIC DNA]</scope>
    <source>
        <strain evidence="1">Sse05_10M</strain>
    </source>
</reference>
<evidence type="ECO:0000313" key="2">
    <source>
        <dbReference type="Proteomes" id="UP000693946"/>
    </source>
</evidence>
<organism evidence="1 2">
    <name type="scientific">Solea senegalensis</name>
    <name type="common">Senegalese sole</name>
    <dbReference type="NCBI Taxonomy" id="28829"/>
    <lineage>
        <taxon>Eukaryota</taxon>
        <taxon>Metazoa</taxon>
        <taxon>Chordata</taxon>
        <taxon>Craniata</taxon>
        <taxon>Vertebrata</taxon>
        <taxon>Euteleostomi</taxon>
        <taxon>Actinopterygii</taxon>
        <taxon>Neopterygii</taxon>
        <taxon>Teleostei</taxon>
        <taxon>Neoteleostei</taxon>
        <taxon>Acanthomorphata</taxon>
        <taxon>Carangaria</taxon>
        <taxon>Pleuronectiformes</taxon>
        <taxon>Pleuronectoidei</taxon>
        <taxon>Soleidae</taxon>
        <taxon>Solea</taxon>
    </lineage>
</organism>
<dbReference type="EMBL" id="JAGKHQ010000004">
    <property type="protein sequence ID" value="KAG7517847.1"/>
    <property type="molecule type" value="Genomic_DNA"/>
</dbReference>
<dbReference type="Proteomes" id="UP000693946">
    <property type="component" value="Linkage Group LG12"/>
</dbReference>
<name>A0AAV6SLY4_SOLSE</name>
<comment type="caution">
    <text evidence="1">The sequence shown here is derived from an EMBL/GenBank/DDBJ whole genome shotgun (WGS) entry which is preliminary data.</text>
</comment>
<protein>
    <submittedName>
        <fullName evidence="1">Uncharacterized protein</fullName>
    </submittedName>
</protein>
<keyword evidence="2" id="KW-1185">Reference proteome</keyword>
<sequence>MVEELFSFGILPALRHALGTQHIKNKENCENCNVITDSVVTVTEAIECQRDRETNKNLFNAKHFLLNFYRTEHLFDQFCSRYMSCLFYIWFEYLVSVKNKRTCLYGWNCIDLLKRCFNV</sequence>
<gene>
    <name evidence="1" type="ORF">JOB18_017783</name>
</gene>
<accession>A0AAV6SLY4</accession>